<keyword evidence="2" id="KW-1185">Reference proteome</keyword>
<reference evidence="1 2" key="1">
    <citation type="journal article" date="2017" name="Curr. Biol.">
        <title>The Evolution of Venom by Co-option of Single-Copy Genes.</title>
        <authorList>
            <person name="Martinson E.O."/>
            <person name="Mrinalini"/>
            <person name="Kelkar Y.D."/>
            <person name="Chang C.H."/>
            <person name="Werren J.H."/>
        </authorList>
    </citation>
    <scope>NUCLEOTIDE SEQUENCE [LARGE SCALE GENOMIC DNA]</scope>
    <source>
        <strain evidence="1 2">Alberta</strain>
        <tissue evidence="1">Whole body</tissue>
    </source>
</reference>
<gene>
    <name evidence="1" type="ORF">TSAR_006751</name>
</gene>
<dbReference type="EMBL" id="NNAY01002133">
    <property type="protein sequence ID" value="OXU21980.1"/>
    <property type="molecule type" value="Genomic_DNA"/>
</dbReference>
<sequence length="302" mass="34597">MSADKIKKWLTKHDSYTFHKAIRFYPSSNPKPPSRSLKHLKIFSIAVYENHIRYRQIAENDVLMILVDVYNKTPRSTVKMEPASVTIYNAHKAQKIGLLGHLHCNIMNQDRFLINGDDVRLMRFKDAFCFMNASSTEYSVHIFEATLLVRRVKVSPTVLIAHAKTLSSATAKYPITRVEVKTFTMHRGTIGDSSKNVILGQVPKRVILGFVDYKAFNGDKTKKNPSNFLNFSINFLSLYVDGTQIPSITITIRIEVRFDKPLTKTRNCILYLEFNSVLEIDAARQVVLDFNSLALLYTHLYT</sequence>
<dbReference type="STRING" id="543379.A0A232EUE2"/>
<protein>
    <submittedName>
        <fullName evidence="1">Uncharacterized protein</fullName>
    </submittedName>
</protein>
<dbReference type="OrthoDB" id="5979489at2759"/>
<evidence type="ECO:0000313" key="1">
    <source>
        <dbReference type="EMBL" id="OXU21980.1"/>
    </source>
</evidence>
<comment type="caution">
    <text evidence="1">The sequence shown here is derived from an EMBL/GenBank/DDBJ whole genome shotgun (WGS) entry which is preliminary data.</text>
</comment>
<dbReference type="AlphaFoldDB" id="A0A232EUE2"/>
<organism evidence="1 2">
    <name type="scientific">Trichomalopsis sarcophagae</name>
    <dbReference type="NCBI Taxonomy" id="543379"/>
    <lineage>
        <taxon>Eukaryota</taxon>
        <taxon>Metazoa</taxon>
        <taxon>Ecdysozoa</taxon>
        <taxon>Arthropoda</taxon>
        <taxon>Hexapoda</taxon>
        <taxon>Insecta</taxon>
        <taxon>Pterygota</taxon>
        <taxon>Neoptera</taxon>
        <taxon>Endopterygota</taxon>
        <taxon>Hymenoptera</taxon>
        <taxon>Apocrita</taxon>
        <taxon>Proctotrupomorpha</taxon>
        <taxon>Chalcidoidea</taxon>
        <taxon>Pteromalidae</taxon>
        <taxon>Pteromalinae</taxon>
        <taxon>Trichomalopsis</taxon>
    </lineage>
</organism>
<proteinExistence type="predicted"/>
<evidence type="ECO:0000313" key="2">
    <source>
        <dbReference type="Proteomes" id="UP000215335"/>
    </source>
</evidence>
<name>A0A232EUE2_9HYME</name>
<dbReference type="Proteomes" id="UP000215335">
    <property type="component" value="Unassembled WGS sequence"/>
</dbReference>
<accession>A0A232EUE2</accession>